<evidence type="ECO:0000256" key="1">
    <source>
        <dbReference type="SAM" id="MobiDB-lite"/>
    </source>
</evidence>
<dbReference type="AlphaFoldDB" id="A0A4Z2FV10"/>
<sequence>MVQTKKRQPLRAIIKCDSVRERGGGGRWPSASVHGHGDGQQVLKQLPLRPGRLTSVRTRRLRTHAACPRGGGHPEGPAGRTQGHDELALERLAQDDVDERVDAAVGVAQADGDVVGVQEGEAGPLHPEVGQLQDVVRGPAEEEGQADGHRHAGHLPRAHPLPAPGQRSDRGRHVLENLEEDPADDHPRQSEGQEELVEGEPVGVGGRVGQQEGAAHGAVLQTHESRVHPDRRDGDQGEHPHQGHRRPGHRGRPDVFEADGVDGGQVAVQGHHGQDVSADDLAVGVQRRDDGAHGGAEAPGAVAHQLVDEEGHAEEEEEIGDGQAEDEDVRHRLVGAELGFLHDGVDDDGVPGDPEEADDPEDAGHEGAGVLLMSCGGRHRAVTRF</sequence>
<accession>A0A4Z2FV10</accession>
<name>A0A4Z2FV10_9TELE</name>
<keyword evidence="3" id="KW-1185">Reference proteome</keyword>
<gene>
    <name evidence="2" type="ORF">EYF80_044940</name>
</gene>
<feature type="region of interest" description="Disordered" evidence="1">
    <location>
        <begin position="341"/>
        <end position="368"/>
    </location>
</feature>
<dbReference type="EMBL" id="SRLO01000880">
    <property type="protein sequence ID" value="TNN44851.1"/>
    <property type="molecule type" value="Genomic_DNA"/>
</dbReference>
<dbReference type="Proteomes" id="UP000314294">
    <property type="component" value="Unassembled WGS sequence"/>
</dbReference>
<feature type="compositionally biased region" description="Basic and acidic residues" evidence="1">
    <location>
        <begin position="223"/>
        <end position="241"/>
    </location>
</feature>
<feature type="region of interest" description="Disordered" evidence="1">
    <location>
        <begin position="140"/>
        <end position="258"/>
    </location>
</feature>
<evidence type="ECO:0000313" key="2">
    <source>
        <dbReference type="EMBL" id="TNN44851.1"/>
    </source>
</evidence>
<proteinExistence type="predicted"/>
<feature type="compositionally biased region" description="Acidic residues" evidence="1">
    <location>
        <begin position="345"/>
        <end position="361"/>
    </location>
</feature>
<organism evidence="2 3">
    <name type="scientific">Liparis tanakae</name>
    <name type="common">Tanaka's snailfish</name>
    <dbReference type="NCBI Taxonomy" id="230148"/>
    <lineage>
        <taxon>Eukaryota</taxon>
        <taxon>Metazoa</taxon>
        <taxon>Chordata</taxon>
        <taxon>Craniata</taxon>
        <taxon>Vertebrata</taxon>
        <taxon>Euteleostomi</taxon>
        <taxon>Actinopterygii</taxon>
        <taxon>Neopterygii</taxon>
        <taxon>Teleostei</taxon>
        <taxon>Neoteleostei</taxon>
        <taxon>Acanthomorphata</taxon>
        <taxon>Eupercaria</taxon>
        <taxon>Perciformes</taxon>
        <taxon>Cottioidei</taxon>
        <taxon>Cottales</taxon>
        <taxon>Liparidae</taxon>
        <taxon>Liparis</taxon>
    </lineage>
</organism>
<feature type="compositionally biased region" description="Basic and acidic residues" evidence="1">
    <location>
        <begin position="167"/>
        <end position="176"/>
    </location>
</feature>
<evidence type="ECO:0000313" key="3">
    <source>
        <dbReference type="Proteomes" id="UP000314294"/>
    </source>
</evidence>
<comment type="caution">
    <text evidence="2">The sequence shown here is derived from an EMBL/GenBank/DDBJ whole genome shotgun (WGS) entry which is preliminary data.</text>
</comment>
<protein>
    <submittedName>
        <fullName evidence="2">Uncharacterized protein</fullName>
    </submittedName>
</protein>
<reference evidence="2 3" key="1">
    <citation type="submission" date="2019-03" db="EMBL/GenBank/DDBJ databases">
        <title>First draft genome of Liparis tanakae, snailfish: a comprehensive survey of snailfish specific genes.</title>
        <authorList>
            <person name="Kim W."/>
            <person name="Song I."/>
            <person name="Jeong J.-H."/>
            <person name="Kim D."/>
            <person name="Kim S."/>
            <person name="Ryu S."/>
            <person name="Song J.Y."/>
            <person name="Lee S.K."/>
        </authorList>
    </citation>
    <scope>NUCLEOTIDE SEQUENCE [LARGE SCALE GENOMIC DNA]</scope>
    <source>
        <tissue evidence="2">Muscle</tissue>
    </source>
</reference>